<keyword evidence="4 6" id="KW-0472">Membrane</keyword>
<feature type="transmembrane region" description="Helical" evidence="6">
    <location>
        <begin position="1065"/>
        <end position="1083"/>
    </location>
</feature>
<feature type="region of interest" description="Disordered" evidence="5">
    <location>
        <begin position="958"/>
        <end position="1024"/>
    </location>
</feature>
<evidence type="ECO:0000256" key="5">
    <source>
        <dbReference type="SAM" id="MobiDB-lite"/>
    </source>
</evidence>
<evidence type="ECO:0000256" key="3">
    <source>
        <dbReference type="ARBA" id="ARBA00022989"/>
    </source>
</evidence>
<comment type="subcellular location">
    <subcellularLocation>
        <location evidence="1">Membrane</location>
        <topology evidence="1">Multi-pass membrane protein</topology>
    </subcellularLocation>
</comment>
<evidence type="ECO:0000259" key="7">
    <source>
        <dbReference type="Pfam" id="PF00520"/>
    </source>
</evidence>
<dbReference type="SUPFAM" id="SSF81324">
    <property type="entry name" value="Voltage-gated potassium channels"/>
    <property type="match status" value="3"/>
</dbReference>
<evidence type="ECO:0000256" key="2">
    <source>
        <dbReference type="ARBA" id="ARBA00022692"/>
    </source>
</evidence>
<sequence length="1479" mass="164175">MKTTMEDPPRGGAESPSSDGAAGGRAGSKTGKKKHLVCVRDRSLGIFTEKNSCRIALNKVVNWKWFDRAVLLLILSNCVFLALSDPLCEGHADLAGTGHPCENKTYSACNGTCFCSLSELTSWTNAAGERVDTCNPFCSEWMSTRPEHICDQGIGRVIQTSELVYQILFTVEMLLKILAKGFILHKGAYLRDGWNWIDFAVVVVGWLTYIPGVGNFTALRTIRVLRPLRTMSRIPGMKPVISALIMAVQPLLDVLFLFLFVVLIFGIFAIQLFPGTFRGRCFYSEGPLAGLPSEPEAEGTAICSLDQGGRVCPMKNGYQTHCSMFKNGFSIDDVSVETIIGEYRRYHGESSGNTLDMEVLSNPNAANFGGHINFDNFGFAVLAIFQSISLEGWTEIMYSLQDGWSSVGATVYFVMMIVLGAMFTINLALAVIADTYSEQAETEREERSHMVEKPDSQKVGLMKVLVVFKRKMKGKKNDSNAAPSKETCWGRFRTGIRFFVLSKGFTGTIMALIVINTIFLSMEFYDHASFTNNSVLEMQLNNITFQNATEVEAFLTARKGAISGMPLVYATVLETVNIVLTIVFFLEMMLKLLGLGFRGYVHDTFNIFDGIIVILSMIELIVTNTGSQASDASAGIIPLFRAFRLFRVFKLARSWKGLSAILKSISFSIRSVAPLLIVLIVFIFIFSLLGMQLYGGSFPYSDPEERSNFDTFFPSKYGFGGVITIFQMLTGENWNSVMYSGMSANGVFDFIYFLLVVVLGIYIVMNLFLAILLEGFSDTSSTDSMNKSVISNPEARLAAENDLPRVHPVQDSPTQLNINEWQETLKKEVKARAEKLKQSGKKVLPIRDDGEEEEDESEEKEESEGEEEGGQANARSSDEKNANTTNDEERKVVLSRNNNESLTIASVTGSNISEVSGSESAANGEKLPPLKRKKKPKMKVGDGAIQTTIEEGIEMADMHKPNVPRLNLPNRDGSGDEKGEEEGGSDGEPQRFRARKSHDRPLGLRDKWTKEGFGDEDDKETVVAEQGSTARRRLRQLCTNDMSFFIFSSRNPFRRFLKRTVESKVFETIILVSIVVSSLLLAIENPSDYVEVIGPSGNAEVVDCADENNTASCGLCCGPNSTLGEYFEGANVVFIAIFIMEMVLKMISYGFVGHKNAYFRDPWNVLDSLIVVVGVIALVEPDVSALRALRTFRALRPLRLINRNPGLKIAVICLFKSIPAIANVFAVCLLFYLVFAILAVQLFAGKLRRCYASSDTTQYFEHIEVGGEVVNIRTSFDCARVGGVWENPRYHRGFDNVFDAILTLFEVSTFEGWLVVMANTMDGVGAGLNPQINFDPMAAFFYVIFAVVGGFFVLNLFTGVVIDNYNRIKETHDGAAFLTNEQKEWVNAMRVSNGDRFPYTHVLIFFFFLSSLPHSPPLDWLFVRVCHPTLTFPSPFPFFPSLSFLIHSVDAALSPPPDVENAKIGLPSFYFPHSYPPCV</sequence>
<feature type="domain" description="Ion transport" evidence="7">
    <location>
        <begin position="1064"/>
        <end position="1371"/>
    </location>
</feature>
<feature type="transmembrane region" description="Helical" evidence="6">
    <location>
        <begin position="498"/>
        <end position="520"/>
    </location>
</feature>
<dbReference type="Pfam" id="PF00520">
    <property type="entry name" value="Ion_trans"/>
    <property type="match status" value="3"/>
</dbReference>
<feature type="transmembrane region" description="Helical" evidence="6">
    <location>
        <begin position="672"/>
        <end position="694"/>
    </location>
</feature>
<feature type="compositionally biased region" description="Polar residues" evidence="5">
    <location>
        <begin position="895"/>
        <end position="921"/>
    </location>
</feature>
<accession>A0A7S3D7G8</accession>
<feature type="compositionally biased region" description="Basic residues" evidence="5">
    <location>
        <begin position="929"/>
        <end position="938"/>
    </location>
</feature>
<dbReference type="GO" id="GO:0005248">
    <property type="term" value="F:voltage-gated sodium channel activity"/>
    <property type="evidence" value="ECO:0007669"/>
    <property type="project" value="TreeGrafter"/>
</dbReference>
<feature type="transmembrane region" description="Helical" evidence="6">
    <location>
        <begin position="567"/>
        <end position="586"/>
    </location>
</feature>
<feature type="region of interest" description="Disordered" evidence="5">
    <location>
        <begin position="1"/>
        <end position="29"/>
    </location>
</feature>
<feature type="transmembrane region" description="Helical" evidence="6">
    <location>
        <begin position="1339"/>
        <end position="1362"/>
    </location>
</feature>
<dbReference type="InterPro" id="IPR043203">
    <property type="entry name" value="VGCC_Ca_Na"/>
</dbReference>
<reference evidence="8" key="1">
    <citation type="submission" date="2021-01" db="EMBL/GenBank/DDBJ databases">
        <authorList>
            <person name="Corre E."/>
            <person name="Pelletier E."/>
            <person name="Niang G."/>
            <person name="Scheremetjew M."/>
            <person name="Finn R."/>
            <person name="Kale V."/>
            <person name="Holt S."/>
            <person name="Cochrane G."/>
            <person name="Meng A."/>
            <person name="Brown T."/>
            <person name="Cohen L."/>
        </authorList>
    </citation>
    <scope>NUCLEOTIDE SEQUENCE</scope>
    <source>
        <strain evidence="8">NIES-2562</strain>
    </source>
</reference>
<feature type="transmembrane region" description="Helical" evidence="6">
    <location>
        <begin position="240"/>
        <end position="270"/>
    </location>
</feature>
<feature type="compositionally biased region" description="Basic and acidic residues" evidence="5">
    <location>
        <begin position="999"/>
        <end position="1013"/>
    </location>
</feature>
<feature type="transmembrane region" description="Helical" evidence="6">
    <location>
        <begin position="1224"/>
        <end position="1244"/>
    </location>
</feature>
<feature type="region of interest" description="Disordered" evidence="5">
    <location>
        <begin position="836"/>
        <end position="941"/>
    </location>
</feature>
<dbReference type="GO" id="GO:0001518">
    <property type="term" value="C:voltage-gated sodium channel complex"/>
    <property type="evidence" value="ECO:0007669"/>
    <property type="project" value="TreeGrafter"/>
</dbReference>
<feature type="compositionally biased region" description="Basic and acidic residues" evidence="5">
    <location>
        <begin position="876"/>
        <end position="892"/>
    </location>
</feature>
<dbReference type="InterPro" id="IPR027359">
    <property type="entry name" value="Volt_channel_dom_sf"/>
</dbReference>
<proteinExistence type="predicted"/>
<evidence type="ECO:0000313" key="8">
    <source>
        <dbReference type="EMBL" id="CAE0249042.1"/>
    </source>
</evidence>
<feature type="domain" description="Ion transport" evidence="7">
    <location>
        <begin position="505"/>
        <end position="781"/>
    </location>
</feature>
<evidence type="ECO:0000256" key="4">
    <source>
        <dbReference type="ARBA" id="ARBA00023136"/>
    </source>
</evidence>
<feature type="compositionally biased region" description="Acidic residues" evidence="5">
    <location>
        <begin position="849"/>
        <end position="869"/>
    </location>
</feature>
<dbReference type="Gene3D" id="1.10.287.70">
    <property type="match status" value="3"/>
</dbReference>
<evidence type="ECO:0000256" key="1">
    <source>
        <dbReference type="ARBA" id="ARBA00004141"/>
    </source>
</evidence>
<feature type="transmembrane region" description="Helical" evidence="6">
    <location>
        <begin position="750"/>
        <end position="773"/>
    </location>
</feature>
<feature type="transmembrane region" description="Helical" evidence="6">
    <location>
        <begin position="196"/>
        <end position="219"/>
    </location>
</feature>
<keyword evidence="3 6" id="KW-1133">Transmembrane helix</keyword>
<organism evidence="8">
    <name type="scientific">Palpitomonas bilix</name>
    <dbReference type="NCBI Taxonomy" id="652834"/>
    <lineage>
        <taxon>Eukaryota</taxon>
        <taxon>Eukaryota incertae sedis</taxon>
    </lineage>
</organism>
<name>A0A7S3D7G8_9EUKA</name>
<dbReference type="InterPro" id="IPR005821">
    <property type="entry name" value="Ion_trans_dom"/>
</dbReference>
<dbReference type="PANTHER" id="PTHR10037:SF62">
    <property type="entry name" value="SODIUM CHANNEL PROTEIN 60E"/>
    <property type="match status" value="1"/>
</dbReference>
<dbReference type="Gene3D" id="1.20.120.350">
    <property type="entry name" value="Voltage-gated potassium channels. Chain C"/>
    <property type="match status" value="3"/>
</dbReference>
<dbReference type="PANTHER" id="PTHR10037">
    <property type="entry name" value="VOLTAGE-GATED CATION CHANNEL CALCIUM AND SODIUM"/>
    <property type="match status" value="1"/>
</dbReference>
<gene>
    <name evidence="8" type="ORF">PBIL07802_LOCUS11240</name>
</gene>
<keyword evidence="2 6" id="KW-0812">Transmembrane</keyword>
<protein>
    <recommendedName>
        <fullName evidence="7">Ion transport domain-containing protein</fullName>
    </recommendedName>
</protein>
<feature type="transmembrane region" description="Helical" evidence="6">
    <location>
        <begin position="1132"/>
        <end position="1151"/>
    </location>
</feature>
<feature type="domain" description="Ion transport" evidence="7">
    <location>
        <begin position="63"/>
        <end position="443"/>
    </location>
</feature>
<dbReference type="EMBL" id="HBIB01017390">
    <property type="protein sequence ID" value="CAE0249042.1"/>
    <property type="molecule type" value="Transcribed_RNA"/>
</dbReference>
<evidence type="ECO:0000256" key="6">
    <source>
        <dbReference type="SAM" id="Phobius"/>
    </source>
</evidence>
<feature type="transmembrane region" description="Helical" evidence="6">
    <location>
        <begin position="163"/>
        <end position="184"/>
    </location>
</feature>
<feature type="transmembrane region" description="Helical" evidence="6">
    <location>
        <begin position="409"/>
        <end position="432"/>
    </location>
</feature>